<dbReference type="Pfam" id="PF16219">
    <property type="entry name" value="DUF4879"/>
    <property type="match status" value="1"/>
</dbReference>
<keyword evidence="1" id="KW-0812">Transmembrane</keyword>
<protein>
    <recommendedName>
        <fullName evidence="4">DUF4879 domain-containing protein</fullName>
    </recommendedName>
</protein>
<keyword evidence="1" id="KW-0472">Membrane</keyword>
<accession>A0ABY0RVV7</accession>
<proteinExistence type="predicted"/>
<dbReference type="InterPro" id="IPR032624">
    <property type="entry name" value="DUF4879"/>
</dbReference>
<name>A0ABY0RVV7_9PSED</name>
<evidence type="ECO:0000313" key="3">
    <source>
        <dbReference type="Proteomes" id="UP000181903"/>
    </source>
</evidence>
<organism evidence="2 3">
    <name type="scientific">Pseudomonas poae</name>
    <dbReference type="NCBI Taxonomy" id="200451"/>
    <lineage>
        <taxon>Bacteria</taxon>
        <taxon>Pseudomonadati</taxon>
        <taxon>Pseudomonadota</taxon>
        <taxon>Gammaproteobacteria</taxon>
        <taxon>Pseudomonadales</taxon>
        <taxon>Pseudomonadaceae</taxon>
        <taxon>Pseudomonas</taxon>
    </lineage>
</organism>
<reference evidence="2 3" key="1">
    <citation type="submission" date="2016-10" db="EMBL/GenBank/DDBJ databases">
        <authorList>
            <person name="Varghese N."/>
            <person name="Submissions S."/>
        </authorList>
    </citation>
    <scope>NUCLEOTIDE SEQUENCE [LARGE SCALE GENOMIC DNA]</scope>
    <source>
        <strain evidence="2 3">BS2776</strain>
    </source>
</reference>
<evidence type="ECO:0000256" key="1">
    <source>
        <dbReference type="SAM" id="Phobius"/>
    </source>
</evidence>
<evidence type="ECO:0008006" key="4">
    <source>
        <dbReference type="Google" id="ProtNLM"/>
    </source>
</evidence>
<dbReference type="Proteomes" id="UP000181903">
    <property type="component" value="Chromosome I"/>
</dbReference>
<keyword evidence="3" id="KW-1185">Reference proteome</keyword>
<dbReference type="EMBL" id="LT629706">
    <property type="protein sequence ID" value="SDO53229.1"/>
    <property type="molecule type" value="Genomic_DNA"/>
</dbReference>
<sequence>MARGLEAYCGDVRYRVVDSMKKANAWSLALFPFIGLWLGAAPAWGAAAPALSEVRVFKVESARCTESIPDRVTTTQMCTHRGPTQVSVMEVGLGNNPVGRFNGAVLNARRTAVCQVGNISQACNGAGQLMGYIYVFDLNVEGPGGFEYSNSSINPPRNTLQTQLNIL</sequence>
<gene>
    <name evidence="2" type="ORF">SAMN04490208_4086</name>
</gene>
<keyword evidence="1" id="KW-1133">Transmembrane helix</keyword>
<feature type="transmembrane region" description="Helical" evidence="1">
    <location>
        <begin position="23"/>
        <end position="45"/>
    </location>
</feature>
<evidence type="ECO:0000313" key="2">
    <source>
        <dbReference type="EMBL" id="SDO53229.1"/>
    </source>
</evidence>